<feature type="region of interest" description="Disordered" evidence="1">
    <location>
        <begin position="1"/>
        <end position="26"/>
    </location>
</feature>
<accession>A0ABP9D220</accession>
<comment type="caution">
    <text evidence="2">The sequence shown here is derived from an EMBL/GenBank/DDBJ whole genome shotgun (WGS) entry which is preliminary data.</text>
</comment>
<feature type="compositionally biased region" description="Basic and acidic residues" evidence="1">
    <location>
        <begin position="1"/>
        <end position="10"/>
    </location>
</feature>
<protein>
    <recommendedName>
        <fullName evidence="4">J domain-containing protein</fullName>
    </recommendedName>
</protein>
<dbReference type="EMBL" id="BAABKQ010000002">
    <property type="protein sequence ID" value="GAA4825655.1"/>
    <property type="molecule type" value="Genomic_DNA"/>
</dbReference>
<proteinExistence type="predicted"/>
<organism evidence="2 3">
    <name type="scientific">Tomitella cavernea</name>
    <dbReference type="NCBI Taxonomy" id="1387982"/>
    <lineage>
        <taxon>Bacteria</taxon>
        <taxon>Bacillati</taxon>
        <taxon>Actinomycetota</taxon>
        <taxon>Actinomycetes</taxon>
        <taxon>Mycobacteriales</taxon>
        <taxon>Tomitella</taxon>
    </lineage>
</organism>
<dbReference type="Proteomes" id="UP001500839">
    <property type="component" value="Unassembled WGS sequence"/>
</dbReference>
<name>A0ABP9D220_9ACTN</name>
<reference evidence="3" key="1">
    <citation type="journal article" date="2019" name="Int. J. Syst. Evol. Microbiol.">
        <title>The Global Catalogue of Microorganisms (GCM) 10K type strain sequencing project: providing services to taxonomists for standard genome sequencing and annotation.</title>
        <authorList>
            <consortium name="The Broad Institute Genomics Platform"/>
            <consortium name="The Broad Institute Genome Sequencing Center for Infectious Disease"/>
            <person name="Wu L."/>
            <person name="Ma J."/>
        </authorList>
    </citation>
    <scope>NUCLEOTIDE SEQUENCE [LARGE SCALE GENOMIC DNA]</scope>
    <source>
        <strain evidence="3">JCM 18542</strain>
    </source>
</reference>
<gene>
    <name evidence="2" type="ORF">GCM10023353_38480</name>
</gene>
<evidence type="ECO:0000313" key="2">
    <source>
        <dbReference type="EMBL" id="GAA4825655.1"/>
    </source>
</evidence>
<dbReference type="RefSeq" id="WP_345603218.1">
    <property type="nucleotide sequence ID" value="NZ_BAABKQ010000002.1"/>
</dbReference>
<sequence>MRDDDQARARRAERRRLARALHPDHGGDADAFAAAMAATADHGPTPCGGAYGVPAPATATRPRAAAAHRRRTTAAARVRRGIRAGRARLPRGWPGSRRFAQL</sequence>
<evidence type="ECO:0008006" key="4">
    <source>
        <dbReference type="Google" id="ProtNLM"/>
    </source>
</evidence>
<keyword evidence="3" id="KW-1185">Reference proteome</keyword>
<evidence type="ECO:0000256" key="1">
    <source>
        <dbReference type="SAM" id="MobiDB-lite"/>
    </source>
</evidence>
<evidence type="ECO:0000313" key="3">
    <source>
        <dbReference type="Proteomes" id="UP001500839"/>
    </source>
</evidence>